<accession>A0A0C1C9N7</accession>
<organism evidence="1 2">
    <name type="scientific">Parachlamydia acanthamoebae</name>
    <dbReference type="NCBI Taxonomy" id="83552"/>
    <lineage>
        <taxon>Bacteria</taxon>
        <taxon>Pseudomonadati</taxon>
        <taxon>Chlamydiota</taxon>
        <taxon>Chlamydiia</taxon>
        <taxon>Parachlamydiales</taxon>
        <taxon>Parachlamydiaceae</taxon>
        <taxon>Parachlamydia</taxon>
    </lineage>
</organism>
<comment type="caution">
    <text evidence="1">The sequence shown here is derived from an EMBL/GenBank/DDBJ whole genome shotgun (WGS) entry which is preliminary data.</text>
</comment>
<dbReference type="Proteomes" id="UP000031307">
    <property type="component" value="Unassembled WGS sequence"/>
</dbReference>
<reference evidence="1 2" key="1">
    <citation type="journal article" date="2014" name="Mol. Biol. Evol.">
        <title>Massive expansion of Ubiquitination-related gene families within the Chlamydiae.</title>
        <authorList>
            <person name="Domman D."/>
            <person name="Collingro A."/>
            <person name="Lagkouvardos I."/>
            <person name="Gehre L."/>
            <person name="Weinmaier T."/>
            <person name="Rattei T."/>
            <person name="Subtil A."/>
            <person name="Horn M."/>
        </authorList>
    </citation>
    <scope>NUCLEOTIDE SEQUENCE [LARGE SCALE GENOMIC DNA]</scope>
    <source>
        <strain evidence="1 2">OEW1</strain>
    </source>
</reference>
<gene>
    <name evidence="1" type="ORF">DB43_FU00210</name>
</gene>
<dbReference type="EMBL" id="JSAM01000064">
    <property type="protein sequence ID" value="KIA77745.1"/>
    <property type="molecule type" value="Genomic_DNA"/>
</dbReference>
<name>A0A0C1C9N7_9BACT</name>
<dbReference type="RefSeq" id="WP_006341958.1">
    <property type="nucleotide sequence ID" value="NZ_JSAM01000064.1"/>
</dbReference>
<protein>
    <recommendedName>
        <fullName evidence="3">DUF4116 domain-containing protein</fullName>
    </recommendedName>
</protein>
<evidence type="ECO:0000313" key="1">
    <source>
        <dbReference type="EMBL" id="KIA77745.1"/>
    </source>
</evidence>
<sequence>MNRLDTASYYLSYTDFVPIISIPSGIVHLICAIRDRAFGTPPSKSNDPINIFSLTRRKLDNWSHVTKGVLALIPFLGNFILVCKWLKRQDDFSNVSLFLNGHNAFLKEFPKKLFNDKEFLLALFKEKPFCFKTVFGRTPDDIKNDKPFILSLINDKHMTFYAYEILQSLKEDRDIIEALIAKDPVCYQYFQKLPKTFQNDLDIIKKIFAIAKKRDSSYPAFIKHVPNKNILKENEELYITAVSHGIFKFKELDTARQYLLQYGIAAVLHDHHQWHHLPEHLKKNKILLEQLIWFAICNTSVSWEATTNEPWFKQFWNKEAAPPPNRQEAKHMLEPKMQLLLTN</sequence>
<evidence type="ECO:0000313" key="2">
    <source>
        <dbReference type="Proteomes" id="UP000031307"/>
    </source>
</evidence>
<dbReference type="AlphaFoldDB" id="A0A0C1C9N7"/>
<dbReference type="PATRIC" id="fig|83552.4.peg.1090"/>
<proteinExistence type="predicted"/>
<evidence type="ECO:0008006" key="3">
    <source>
        <dbReference type="Google" id="ProtNLM"/>
    </source>
</evidence>